<dbReference type="Gramene" id="PHT63820">
    <property type="protein sequence ID" value="PHT63820"/>
    <property type="gene ID" value="T459_32349"/>
</dbReference>
<evidence type="ECO:0000256" key="1">
    <source>
        <dbReference type="ARBA" id="ARBA00008894"/>
    </source>
</evidence>
<dbReference type="FunFam" id="1.10.10.10:FF:000322">
    <property type="entry name" value="Probable disease resistance protein At1g63360"/>
    <property type="match status" value="1"/>
</dbReference>
<proteinExistence type="inferred from homology"/>
<dbReference type="SUPFAM" id="SSF52540">
    <property type="entry name" value="P-loop containing nucleoside triphosphate hydrolases"/>
    <property type="match status" value="1"/>
</dbReference>
<keyword evidence="4" id="KW-0547">Nucleotide-binding</keyword>
<comment type="caution">
    <text evidence="8">The sequence shown here is derived from an EMBL/GenBank/DDBJ whole genome shotgun (WGS) entry which is preliminary data.</text>
</comment>
<dbReference type="AlphaFoldDB" id="A0A2G2Y269"/>
<evidence type="ECO:0000256" key="6">
    <source>
        <dbReference type="ARBA" id="ARBA00022840"/>
    </source>
</evidence>
<evidence type="ECO:0000259" key="7">
    <source>
        <dbReference type="Pfam" id="PF23559"/>
    </source>
</evidence>
<dbReference type="Gene3D" id="3.80.10.10">
    <property type="entry name" value="Ribonuclease Inhibitor"/>
    <property type="match status" value="1"/>
</dbReference>
<dbReference type="Gene3D" id="1.10.10.10">
    <property type="entry name" value="Winged helix-like DNA-binding domain superfamily/Winged helix DNA-binding domain"/>
    <property type="match status" value="1"/>
</dbReference>
<dbReference type="GO" id="GO:0043531">
    <property type="term" value="F:ADP binding"/>
    <property type="evidence" value="ECO:0007669"/>
    <property type="project" value="InterPro"/>
</dbReference>
<dbReference type="GO" id="GO:0016020">
    <property type="term" value="C:membrane"/>
    <property type="evidence" value="ECO:0007669"/>
    <property type="project" value="UniProtKB-SubCell"/>
</dbReference>
<dbReference type="InterPro" id="IPR058922">
    <property type="entry name" value="WHD_DRP"/>
</dbReference>
<dbReference type="PANTHER" id="PTHR23155">
    <property type="entry name" value="DISEASE RESISTANCE PROTEIN RP"/>
    <property type="match status" value="1"/>
</dbReference>
<dbReference type="PANTHER" id="PTHR23155:SF1193">
    <property type="entry name" value="DISEASE RESISTANCE PROTEIN RPP13-RELATED"/>
    <property type="match status" value="1"/>
</dbReference>
<dbReference type="InterPro" id="IPR036388">
    <property type="entry name" value="WH-like_DNA-bd_sf"/>
</dbReference>
<dbReference type="EMBL" id="AYRZ02000023">
    <property type="protein sequence ID" value="PHT63820.1"/>
    <property type="molecule type" value="Genomic_DNA"/>
</dbReference>
<dbReference type="SUPFAM" id="SSF52058">
    <property type="entry name" value="L domain-like"/>
    <property type="match status" value="1"/>
</dbReference>
<dbReference type="InterPro" id="IPR027417">
    <property type="entry name" value="P-loop_NTPase"/>
</dbReference>
<evidence type="ECO:0000313" key="8">
    <source>
        <dbReference type="EMBL" id="PHT63820.1"/>
    </source>
</evidence>
<dbReference type="Proteomes" id="UP000222542">
    <property type="component" value="Unassembled WGS sequence"/>
</dbReference>
<dbReference type="InterPro" id="IPR044974">
    <property type="entry name" value="Disease_R_plants"/>
</dbReference>
<sequence length="502" mass="57297">MITTRDGRIGRYANANPHMLKFLTNEESFQLLENRVFGSNVRSCPEELVVHGESIAKQCSGVPLGVELISGVLRGRTRQSEWKMVEDNVRELLININDPKSCLKFVEMSYGHLPEDMKACFLYCGVFPQGFEIPAWKLIGLWISEGQISSNLKGSPEDIAEYYLNDLINRNLVIVVQKRINGQVKTCRLHNMLHHFCKMVGNNGGLFQEVCEKKDQTEPSSEHVRSFLCFPRKQKESERLSNIQLIHKVFPLIRVLDVESLEFSFTKCFVKLFHLRYISISVQSNALPTFFGKFCNLQTLIINTKAPTIEIKAEIWNMLRLRHLHTNVPTKLPSLTTQKAYESSFLQTLSKVLPESGSEDVLTRACNLRKVSIQGQMADFLETDKGGFNNFQKLKCLEQLKLLNEEVSSMSKVIQLPPVFVRFLHKLKKLTLSNTRFSWSEVNSLGKLECLEVLKLKENAFSGMIWDSEIGGFSRLKVLWMKGQTLIPGTLQVVNFKVLSTL</sequence>
<dbReference type="STRING" id="4072.A0A2G2Y269"/>
<name>A0A2G2Y269_CAPAN</name>
<reference evidence="8 9" key="2">
    <citation type="journal article" date="2017" name="Genome Biol.">
        <title>New reference genome sequences of hot pepper reveal the massive evolution of plant disease-resistance genes by retroduplication.</title>
        <authorList>
            <person name="Kim S."/>
            <person name="Park J."/>
            <person name="Yeom S.I."/>
            <person name="Kim Y.M."/>
            <person name="Seo E."/>
            <person name="Kim K.T."/>
            <person name="Kim M.S."/>
            <person name="Lee J.M."/>
            <person name="Cheong K."/>
            <person name="Shin H.S."/>
            <person name="Kim S.B."/>
            <person name="Han K."/>
            <person name="Lee J."/>
            <person name="Park M."/>
            <person name="Lee H.A."/>
            <person name="Lee H.Y."/>
            <person name="Lee Y."/>
            <person name="Oh S."/>
            <person name="Lee J.H."/>
            <person name="Choi E."/>
            <person name="Choi E."/>
            <person name="Lee S.E."/>
            <person name="Jeon J."/>
            <person name="Kim H."/>
            <person name="Choi G."/>
            <person name="Song H."/>
            <person name="Lee J."/>
            <person name="Lee S.C."/>
            <person name="Kwon J.K."/>
            <person name="Lee H.Y."/>
            <person name="Koo N."/>
            <person name="Hong Y."/>
            <person name="Kim R.W."/>
            <person name="Kang W.H."/>
            <person name="Huh J.H."/>
            <person name="Kang B.C."/>
            <person name="Yang T.J."/>
            <person name="Lee Y.H."/>
            <person name="Bennetzen J.L."/>
            <person name="Choi D."/>
        </authorList>
    </citation>
    <scope>NUCLEOTIDE SEQUENCE [LARGE SCALE GENOMIC DNA]</scope>
    <source>
        <strain evidence="9">cv. CM334</strain>
    </source>
</reference>
<evidence type="ECO:0000256" key="2">
    <source>
        <dbReference type="ARBA" id="ARBA00022614"/>
    </source>
</evidence>
<evidence type="ECO:0000256" key="5">
    <source>
        <dbReference type="ARBA" id="ARBA00022821"/>
    </source>
</evidence>
<keyword evidence="5" id="KW-0611">Plant defense</keyword>
<dbReference type="OMA" id="LWISEGQ"/>
<dbReference type="GO" id="GO:0005524">
    <property type="term" value="F:ATP binding"/>
    <property type="evidence" value="ECO:0007669"/>
    <property type="project" value="UniProtKB-KW"/>
</dbReference>
<dbReference type="InterPro" id="IPR042197">
    <property type="entry name" value="Apaf_helical"/>
</dbReference>
<dbReference type="Gene3D" id="1.10.8.430">
    <property type="entry name" value="Helical domain of apoptotic protease-activating factors"/>
    <property type="match status" value="1"/>
</dbReference>
<evidence type="ECO:0000256" key="3">
    <source>
        <dbReference type="ARBA" id="ARBA00022737"/>
    </source>
</evidence>
<comment type="similarity">
    <text evidence="1">Belongs to the disease resistance NB-LRR family.</text>
</comment>
<evidence type="ECO:0000313" key="9">
    <source>
        <dbReference type="Proteomes" id="UP000222542"/>
    </source>
</evidence>
<dbReference type="InterPro" id="IPR032675">
    <property type="entry name" value="LRR_dom_sf"/>
</dbReference>
<evidence type="ECO:0000256" key="4">
    <source>
        <dbReference type="ARBA" id="ARBA00022741"/>
    </source>
</evidence>
<reference evidence="8 9" key="1">
    <citation type="journal article" date="2014" name="Nat. Genet.">
        <title>Genome sequence of the hot pepper provides insights into the evolution of pungency in Capsicum species.</title>
        <authorList>
            <person name="Kim S."/>
            <person name="Park M."/>
            <person name="Yeom S.I."/>
            <person name="Kim Y.M."/>
            <person name="Lee J.M."/>
            <person name="Lee H.A."/>
            <person name="Seo E."/>
            <person name="Choi J."/>
            <person name="Cheong K."/>
            <person name="Kim K.T."/>
            <person name="Jung K."/>
            <person name="Lee G.W."/>
            <person name="Oh S.K."/>
            <person name="Bae C."/>
            <person name="Kim S.B."/>
            <person name="Lee H.Y."/>
            <person name="Kim S.Y."/>
            <person name="Kim M.S."/>
            <person name="Kang B.C."/>
            <person name="Jo Y.D."/>
            <person name="Yang H.B."/>
            <person name="Jeong H.J."/>
            <person name="Kang W.H."/>
            <person name="Kwon J.K."/>
            <person name="Shin C."/>
            <person name="Lim J.Y."/>
            <person name="Park J.H."/>
            <person name="Huh J.H."/>
            <person name="Kim J.S."/>
            <person name="Kim B.D."/>
            <person name="Cohen O."/>
            <person name="Paran I."/>
            <person name="Suh M.C."/>
            <person name="Lee S.B."/>
            <person name="Kim Y.K."/>
            <person name="Shin Y."/>
            <person name="Noh S.J."/>
            <person name="Park J."/>
            <person name="Seo Y.S."/>
            <person name="Kwon S.Y."/>
            <person name="Kim H.A."/>
            <person name="Park J.M."/>
            <person name="Kim H.J."/>
            <person name="Choi S.B."/>
            <person name="Bosland P.W."/>
            <person name="Reeves G."/>
            <person name="Jo S.H."/>
            <person name="Lee B.W."/>
            <person name="Cho H.T."/>
            <person name="Choi H.S."/>
            <person name="Lee M.S."/>
            <person name="Yu Y."/>
            <person name="Do Choi Y."/>
            <person name="Park B.S."/>
            <person name="van Deynze A."/>
            <person name="Ashrafi H."/>
            <person name="Hill T."/>
            <person name="Kim W.T."/>
            <person name="Pai H.S."/>
            <person name="Ahn H.K."/>
            <person name="Yeam I."/>
            <person name="Giovannoni J.J."/>
            <person name="Rose J.K."/>
            <person name="Sorensen I."/>
            <person name="Lee S.J."/>
            <person name="Kim R.W."/>
            <person name="Choi I.Y."/>
            <person name="Choi B.S."/>
            <person name="Lim J.S."/>
            <person name="Lee Y.H."/>
            <person name="Choi D."/>
        </authorList>
    </citation>
    <scope>NUCLEOTIDE SEQUENCE [LARGE SCALE GENOMIC DNA]</scope>
    <source>
        <strain evidence="9">cv. CM334</strain>
    </source>
</reference>
<gene>
    <name evidence="8" type="ORF">T459_32349</name>
</gene>
<keyword evidence="9" id="KW-1185">Reference proteome</keyword>
<keyword evidence="2" id="KW-0433">Leucine-rich repeat</keyword>
<feature type="domain" description="Disease resistance protein winged helix" evidence="7">
    <location>
        <begin position="126"/>
        <end position="196"/>
    </location>
</feature>
<organism evidence="8 9">
    <name type="scientific">Capsicum annuum</name>
    <name type="common">Capsicum pepper</name>
    <dbReference type="NCBI Taxonomy" id="4072"/>
    <lineage>
        <taxon>Eukaryota</taxon>
        <taxon>Viridiplantae</taxon>
        <taxon>Streptophyta</taxon>
        <taxon>Embryophyta</taxon>
        <taxon>Tracheophyta</taxon>
        <taxon>Spermatophyta</taxon>
        <taxon>Magnoliopsida</taxon>
        <taxon>eudicotyledons</taxon>
        <taxon>Gunneridae</taxon>
        <taxon>Pentapetalae</taxon>
        <taxon>asterids</taxon>
        <taxon>lamiids</taxon>
        <taxon>Solanales</taxon>
        <taxon>Solanaceae</taxon>
        <taxon>Solanoideae</taxon>
        <taxon>Capsiceae</taxon>
        <taxon>Capsicum</taxon>
    </lineage>
</organism>
<keyword evidence="3" id="KW-0677">Repeat</keyword>
<protein>
    <recommendedName>
        <fullName evidence="7">Disease resistance protein winged helix domain-containing protein</fullName>
    </recommendedName>
</protein>
<accession>A0A2G2Y269</accession>
<dbReference type="GO" id="GO:0006952">
    <property type="term" value="P:defense response"/>
    <property type="evidence" value="ECO:0007669"/>
    <property type="project" value="UniProtKB-KW"/>
</dbReference>
<keyword evidence="6" id="KW-0067">ATP-binding</keyword>
<dbReference type="Pfam" id="PF23559">
    <property type="entry name" value="WHD_DRP"/>
    <property type="match status" value="1"/>
</dbReference>